<feature type="region of interest" description="Disordered" evidence="5">
    <location>
        <begin position="343"/>
        <end position="374"/>
    </location>
</feature>
<evidence type="ECO:0000313" key="8">
    <source>
        <dbReference type="Proteomes" id="UP001291653"/>
    </source>
</evidence>
<keyword evidence="4" id="KW-0325">Glycoprotein</keyword>
<feature type="compositionally biased region" description="Basic and acidic residues" evidence="5">
    <location>
        <begin position="57"/>
        <end position="66"/>
    </location>
</feature>
<organism evidence="7 8">
    <name type="scientific">Streptomyces yaizuensis</name>
    <dbReference type="NCBI Taxonomy" id="2989713"/>
    <lineage>
        <taxon>Bacteria</taxon>
        <taxon>Bacillati</taxon>
        <taxon>Actinomycetota</taxon>
        <taxon>Actinomycetes</taxon>
        <taxon>Kitasatosporales</taxon>
        <taxon>Streptomycetaceae</taxon>
        <taxon>Streptomyces</taxon>
    </lineage>
</organism>
<dbReference type="PANTHER" id="PTHR23221:SF7">
    <property type="entry name" value="PHOSPHATIDYLINOSITOL-GLYCAN-SPECIFIC PHOSPHOLIPASE D"/>
    <property type="match status" value="1"/>
</dbReference>
<evidence type="ECO:0000256" key="2">
    <source>
        <dbReference type="ARBA" id="ARBA00022737"/>
    </source>
</evidence>
<sequence>MKAHRATRGLGLAAAIAAVGTLAAPTTTSAAPQDTSVRAAPDARASVAAAPKARPKARPEDFDGDGHRDVVVSAAGANVEDVLMPGYAAALHGSPRSPLYAKHRLIHQDTPGVPGVPEQEDAFGYAPTSGDLDRDGYTDLIVGASGEDLGPHRDAGALAVVWGGPKGLSGGAKLWEGTREAARAGAATAAGDFDGDGDTDVVTTDAGATELRLLSGPFRRDGSPASTSVAVRERDEVYVRDLAVGDVNRDGRADLAYNRLGRGAAEGPSAVLRLGTTKGPGPAKPLAGKGVGVRSLAIGDTDGDGYDDIVLGCPLDGYSPEPIDRGGKIVWIPGSARGAATERARPLNQDSPGVPGVAEGSAHPTGNDDFGASVSIGDVDGDRFGDIAVGVPEENFAGRDDAGTVVVLRGAGGGPSGKGARVVSQNTRDVPGVAGDRDRFGSAVKIIDVTGDRRGELIAGAPGEYYGAGAVTAFRSTAAGVTGKGALTFEQDVLGLHANGDDGFGAGFTR</sequence>
<feature type="compositionally biased region" description="Low complexity" evidence="5">
    <location>
        <begin position="26"/>
        <end position="52"/>
    </location>
</feature>
<evidence type="ECO:0000313" key="7">
    <source>
        <dbReference type="EMBL" id="GLF93222.1"/>
    </source>
</evidence>
<dbReference type="SUPFAM" id="SSF69318">
    <property type="entry name" value="Integrin alpha N-terminal domain"/>
    <property type="match status" value="2"/>
</dbReference>
<evidence type="ECO:0000256" key="5">
    <source>
        <dbReference type="SAM" id="MobiDB-lite"/>
    </source>
</evidence>
<dbReference type="InterPro" id="IPR013519">
    <property type="entry name" value="Int_alpha_beta-p"/>
</dbReference>
<dbReference type="Pfam" id="PF01839">
    <property type="entry name" value="FG-GAP"/>
    <property type="match status" value="2"/>
</dbReference>
<keyword evidence="3" id="KW-0378">Hydrolase</keyword>
<dbReference type="InterPro" id="IPR013517">
    <property type="entry name" value="FG-GAP"/>
</dbReference>
<dbReference type="Proteomes" id="UP001291653">
    <property type="component" value="Unassembled WGS sequence"/>
</dbReference>
<dbReference type="SMART" id="SM00191">
    <property type="entry name" value="Int_alpha"/>
    <property type="match status" value="4"/>
</dbReference>
<keyword evidence="2" id="KW-0677">Repeat</keyword>
<dbReference type="Gene3D" id="2.130.10.130">
    <property type="entry name" value="Integrin alpha, N-terminal"/>
    <property type="match status" value="3"/>
</dbReference>
<accession>A0ABQ5NS73</accession>
<dbReference type="PROSITE" id="PS51470">
    <property type="entry name" value="FG_GAP"/>
    <property type="match status" value="3"/>
</dbReference>
<evidence type="ECO:0000256" key="1">
    <source>
        <dbReference type="ARBA" id="ARBA00022729"/>
    </source>
</evidence>
<dbReference type="RefSeq" id="WP_323445307.1">
    <property type="nucleotide sequence ID" value="NZ_BSBI01000001.1"/>
</dbReference>
<comment type="caution">
    <text evidence="7">The sequence shown here is derived from an EMBL/GenBank/DDBJ whole genome shotgun (WGS) entry which is preliminary data.</text>
</comment>
<reference evidence="7 8" key="1">
    <citation type="submission" date="2022-10" db="EMBL/GenBank/DDBJ databases">
        <title>Draft genome sequence of Streptomyces sp. YSPA8.</title>
        <authorList>
            <person name="Moriuchi R."/>
            <person name="Dohra H."/>
            <person name="Yamamura H."/>
            <person name="Kodani S."/>
        </authorList>
    </citation>
    <scope>NUCLEOTIDE SEQUENCE [LARGE SCALE GENOMIC DNA]</scope>
    <source>
        <strain evidence="7 8">YSPA8</strain>
    </source>
</reference>
<evidence type="ECO:0000256" key="6">
    <source>
        <dbReference type="SAM" id="SignalP"/>
    </source>
</evidence>
<keyword evidence="1 6" id="KW-0732">Signal</keyword>
<protein>
    <submittedName>
        <fullName evidence="7">VCBS repeat-containing protein</fullName>
    </submittedName>
</protein>
<gene>
    <name evidence="7" type="ORF">SYYSPA8_03015</name>
</gene>
<name>A0ABQ5NS73_9ACTN</name>
<feature type="signal peptide" evidence="6">
    <location>
        <begin position="1"/>
        <end position="30"/>
    </location>
</feature>
<dbReference type="InterPro" id="IPR028994">
    <property type="entry name" value="Integrin_alpha_N"/>
</dbReference>
<evidence type="ECO:0000256" key="4">
    <source>
        <dbReference type="ARBA" id="ARBA00023180"/>
    </source>
</evidence>
<evidence type="ECO:0000256" key="3">
    <source>
        <dbReference type="ARBA" id="ARBA00022801"/>
    </source>
</evidence>
<dbReference type="PANTHER" id="PTHR23221">
    <property type="entry name" value="GLYCOSYLPHOSPHATIDYLINOSITOL PHOSPHOLIPASE D"/>
    <property type="match status" value="1"/>
</dbReference>
<dbReference type="Pfam" id="PF13517">
    <property type="entry name" value="FG-GAP_3"/>
    <property type="match status" value="1"/>
</dbReference>
<proteinExistence type="predicted"/>
<feature type="region of interest" description="Disordered" evidence="5">
    <location>
        <begin position="26"/>
        <end position="66"/>
    </location>
</feature>
<dbReference type="EMBL" id="BSBI01000001">
    <property type="protein sequence ID" value="GLF93222.1"/>
    <property type="molecule type" value="Genomic_DNA"/>
</dbReference>
<keyword evidence="8" id="KW-1185">Reference proteome</keyword>
<feature type="chain" id="PRO_5047322062" evidence="6">
    <location>
        <begin position="31"/>
        <end position="510"/>
    </location>
</feature>